<dbReference type="RefSeq" id="WP_209736286.1">
    <property type="nucleotide sequence ID" value="NZ_CP072611.1"/>
</dbReference>
<organism evidence="3 4">
    <name type="scientific">Aureimonas populi</name>
    <dbReference type="NCBI Taxonomy" id="1701758"/>
    <lineage>
        <taxon>Bacteria</taxon>
        <taxon>Pseudomonadati</taxon>
        <taxon>Pseudomonadota</taxon>
        <taxon>Alphaproteobacteria</taxon>
        <taxon>Hyphomicrobiales</taxon>
        <taxon>Aurantimonadaceae</taxon>
        <taxon>Aureimonas</taxon>
    </lineage>
</organism>
<feature type="domain" description="Activator of Hsp90 ATPase homologue 1/2-like C-terminal" evidence="2">
    <location>
        <begin position="24"/>
        <end position="145"/>
    </location>
</feature>
<sequence>MSGLAQGQDGEAAALAVRIDRHVDASPTDLWTCLTDPACLKVWRRENLEFDAREGGAFREPWTDPEGRGRLTRAQVTAFHPPRGLVMVWADEDWSFDTVVSIWIEPAGAGSLVTVEHQGWQSAPERERQALMQNHESGWSNHLANWATHAESLEGRRKGD</sequence>
<dbReference type="Pfam" id="PF08327">
    <property type="entry name" value="AHSA1"/>
    <property type="match status" value="1"/>
</dbReference>
<protein>
    <submittedName>
        <fullName evidence="3">SRPBCC domain-containing protein</fullName>
    </submittedName>
</protein>
<dbReference type="SUPFAM" id="SSF55961">
    <property type="entry name" value="Bet v1-like"/>
    <property type="match status" value="1"/>
</dbReference>
<proteinExistence type="inferred from homology"/>
<keyword evidence="4" id="KW-1185">Reference proteome</keyword>
<evidence type="ECO:0000313" key="4">
    <source>
        <dbReference type="Proteomes" id="UP001597371"/>
    </source>
</evidence>
<reference evidence="4" key="1">
    <citation type="journal article" date="2019" name="Int. J. Syst. Evol. Microbiol.">
        <title>The Global Catalogue of Microorganisms (GCM) 10K type strain sequencing project: providing services to taxonomists for standard genome sequencing and annotation.</title>
        <authorList>
            <consortium name="The Broad Institute Genomics Platform"/>
            <consortium name="The Broad Institute Genome Sequencing Center for Infectious Disease"/>
            <person name="Wu L."/>
            <person name="Ma J."/>
        </authorList>
    </citation>
    <scope>NUCLEOTIDE SEQUENCE [LARGE SCALE GENOMIC DNA]</scope>
    <source>
        <strain evidence="4">ZS-35-S2</strain>
    </source>
</reference>
<name>A0ABW5CQA4_9HYPH</name>
<dbReference type="InterPro" id="IPR013538">
    <property type="entry name" value="ASHA1/2-like_C"/>
</dbReference>
<evidence type="ECO:0000256" key="1">
    <source>
        <dbReference type="ARBA" id="ARBA00006817"/>
    </source>
</evidence>
<dbReference type="Gene3D" id="3.30.530.20">
    <property type="match status" value="1"/>
</dbReference>
<comment type="similarity">
    <text evidence="1">Belongs to the AHA1 family.</text>
</comment>
<accession>A0ABW5CQA4</accession>
<evidence type="ECO:0000259" key="2">
    <source>
        <dbReference type="Pfam" id="PF08327"/>
    </source>
</evidence>
<dbReference type="EMBL" id="JBHUIJ010000023">
    <property type="protein sequence ID" value="MFD2238983.1"/>
    <property type="molecule type" value="Genomic_DNA"/>
</dbReference>
<evidence type="ECO:0000313" key="3">
    <source>
        <dbReference type="EMBL" id="MFD2238983.1"/>
    </source>
</evidence>
<comment type="caution">
    <text evidence="3">The sequence shown here is derived from an EMBL/GenBank/DDBJ whole genome shotgun (WGS) entry which is preliminary data.</text>
</comment>
<gene>
    <name evidence="3" type="ORF">ACFSKQ_16140</name>
</gene>
<dbReference type="InterPro" id="IPR023393">
    <property type="entry name" value="START-like_dom_sf"/>
</dbReference>
<dbReference type="CDD" id="cd07814">
    <property type="entry name" value="SRPBCC_CalC_Aha1-like"/>
    <property type="match status" value="1"/>
</dbReference>
<dbReference type="Proteomes" id="UP001597371">
    <property type="component" value="Unassembled WGS sequence"/>
</dbReference>